<dbReference type="GeneID" id="63824350"/>
<proteinExistence type="predicted"/>
<sequence length="1386" mass="152264">MTPDKESFSSAIAEETNVEHRLVKVTLGRPAIVGTEPGCGFFLSLPTPLLILLQHVLSLISFTASHCDKRGIILLFLHAAINNAIIFPPSSKLQRRSIIAPLHRIASSHLFRAQSSRQGTPRHSLNRPNLKFAQCSLSRALACPPRLPQASDARISTSQEGREPGSLAVLLQDLATALLDYLTCGDKEVVRTSSESSSHGCQKGDVPETTMWISTPPTPPSKLFILLARTRSKSRSRSRSARPASVAPERCSPTFTLVRVSLRDVLLWMAPPAKRPRIYARSATKNVSPAEFIEVAAAVAHDGLGGIVILARIFKVAGRGLKSIALVGFCSSWYKGMLNSKLDAGQLEKTVPSARGRRRGSAGRGKSGKRAFTDGYESTRVAQCDGSGTADGELCKAAVAARTEVDVERLHPATQRYHGSSSSRPRPGNVMDLHVLVTVHTSARSDRRAQVYLEQLPTLAASSSSSALSFPVLGLARSLPSSRSSFLHPSTSATPSVSVSSQLELRLGSNSGHGPPVDSEKEREKSKERIKGKTKEKDPPPHSHSSASKGKHMRGPILAEKDMRTMYRNAKELLRFHDAFVRELQDAVGVYGLGQAFVLDDQEKMRVGTVIQHLRDVLLGHNEVANLIRNFQESYPGDWDAYEQRCPLLVADIELSAVFGLSDDRSAPAGNGLPTSATMTVPISRERVREGSSSSALGHPRKSSQSQATRLKFIKPVQRICKYPVLLDQLKTKRPRTQSGIDTSTRMSPHVEWSERIELGSDIVDRANEAMRLVVRLVNPASEIRTRIVRSALIASHMVLTVPPVSSASHHGRGHSHSFSSMGSSYRPNAQGLSPEFIASLGTCHLAASSFAHSWWRPVAGEVPRTMGGYIVLVKIPKSGKIYEPRYWFSSAGLTVEDLKTMIFAALCHVKIIWLAAIQRALAVPAQRVNERLESLPEDEKLLLMPAAEEGAPEWTTNPLPAIQSFLSSKAREMIHVPMRLRRDRVPLRSHQLWRYWIVSPSDRDRCKGALLPNDSRLLHMCYAAVFSDQVDSEASAKTLTTLTVRAKSISTRKSRKSLPSIVPAGASILSNVESEVENDGPVARGMTVLLAVLQEPEAEPHNGFICITEHYIAALLSWLIRSEQYILAIIDESRILAIDFLHFKNEIPTSLYGPASLTPFVDSHKCLPIAVTSLKILSKGRLMLKPAVVMARCREAVPTWHYLDGSADSVSVERHSAHHDRMLPTLAKTISLPISSYSSLSGALGATAVEPLSSATPALNRDMSHVPEAVDDDEHAAIGGSIHRFKVNHVQYLTEELRFILTDPVTIQGSRRSWYYMRSLETYILYARQALSMAGMTPVRMQHVADNSDSAMSVRSTQAVFLLMRQILSKRVADLRQLEQERKCL</sequence>
<protein>
    <recommendedName>
        <fullName evidence="2">DH domain-containing protein</fullName>
    </recommendedName>
</protein>
<feature type="compositionally biased region" description="Basic and acidic residues" evidence="1">
    <location>
        <begin position="518"/>
        <end position="541"/>
    </location>
</feature>
<evidence type="ECO:0000313" key="4">
    <source>
        <dbReference type="Proteomes" id="UP000076871"/>
    </source>
</evidence>
<dbReference type="InParanoid" id="A0A165BVN3"/>
<organism evidence="3 4">
    <name type="scientific">Laetiporus sulphureus 93-53</name>
    <dbReference type="NCBI Taxonomy" id="1314785"/>
    <lineage>
        <taxon>Eukaryota</taxon>
        <taxon>Fungi</taxon>
        <taxon>Dikarya</taxon>
        <taxon>Basidiomycota</taxon>
        <taxon>Agaricomycotina</taxon>
        <taxon>Agaricomycetes</taxon>
        <taxon>Polyporales</taxon>
        <taxon>Laetiporus</taxon>
    </lineage>
</organism>
<dbReference type="InterPro" id="IPR035899">
    <property type="entry name" value="DBL_dom_sf"/>
</dbReference>
<dbReference type="SUPFAM" id="SSF48065">
    <property type="entry name" value="DBL homology domain (DH-domain)"/>
    <property type="match status" value="1"/>
</dbReference>
<dbReference type="OrthoDB" id="1716625at2759"/>
<dbReference type="Proteomes" id="UP000076871">
    <property type="component" value="Unassembled WGS sequence"/>
</dbReference>
<evidence type="ECO:0000256" key="1">
    <source>
        <dbReference type="SAM" id="MobiDB-lite"/>
    </source>
</evidence>
<keyword evidence="4" id="KW-1185">Reference proteome</keyword>
<feature type="region of interest" description="Disordered" evidence="1">
    <location>
        <begin position="349"/>
        <end position="372"/>
    </location>
</feature>
<feature type="compositionally biased region" description="Basic residues" evidence="1">
    <location>
        <begin position="355"/>
        <end position="369"/>
    </location>
</feature>
<dbReference type="GO" id="GO:0005085">
    <property type="term" value="F:guanyl-nucleotide exchange factor activity"/>
    <property type="evidence" value="ECO:0007669"/>
    <property type="project" value="InterPro"/>
</dbReference>
<evidence type="ECO:0000259" key="2">
    <source>
        <dbReference type="PROSITE" id="PS50010"/>
    </source>
</evidence>
<feature type="region of interest" description="Disordered" evidence="1">
    <location>
        <begin position="410"/>
        <end position="429"/>
    </location>
</feature>
<dbReference type="Gene3D" id="1.20.900.10">
    <property type="entry name" value="Dbl homology (DH) domain"/>
    <property type="match status" value="1"/>
</dbReference>
<gene>
    <name evidence="3" type="ORF">LAESUDRAFT_717317</name>
</gene>
<feature type="region of interest" description="Disordered" evidence="1">
    <location>
        <begin position="481"/>
        <end position="556"/>
    </location>
</feature>
<evidence type="ECO:0000313" key="3">
    <source>
        <dbReference type="EMBL" id="KZT01736.1"/>
    </source>
</evidence>
<reference evidence="3 4" key="1">
    <citation type="journal article" date="2016" name="Mol. Biol. Evol.">
        <title>Comparative Genomics of Early-Diverging Mushroom-Forming Fungi Provides Insights into the Origins of Lignocellulose Decay Capabilities.</title>
        <authorList>
            <person name="Nagy L.G."/>
            <person name="Riley R."/>
            <person name="Tritt A."/>
            <person name="Adam C."/>
            <person name="Daum C."/>
            <person name="Floudas D."/>
            <person name="Sun H."/>
            <person name="Yadav J.S."/>
            <person name="Pangilinan J."/>
            <person name="Larsson K.H."/>
            <person name="Matsuura K."/>
            <person name="Barry K."/>
            <person name="Labutti K."/>
            <person name="Kuo R."/>
            <person name="Ohm R.A."/>
            <person name="Bhattacharya S.S."/>
            <person name="Shirouzu T."/>
            <person name="Yoshinaga Y."/>
            <person name="Martin F.M."/>
            <person name="Grigoriev I.V."/>
            <person name="Hibbett D.S."/>
        </authorList>
    </citation>
    <scope>NUCLEOTIDE SEQUENCE [LARGE SCALE GENOMIC DNA]</scope>
    <source>
        <strain evidence="3 4">93-53</strain>
    </source>
</reference>
<dbReference type="RefSeq" id="XP_040759476.1">
    <property type="nucleotide sequence ID" value="XM_040907321.1"/>
</dbReference>
<dbReference type="PROSITE" id="PS50010">
    <property type="entry name" value="DH_2"/>
    <property type="match status" value="1"/>
</dbReference>
<dbReference type="STRING" id="1314785.A0A165BVN3"/>
<accession>A0A165BVN3</accession>
<feature type="region of interest" description="Disordered" evidence="1">
    <location>
        <begin position="682"/>
        <end position="708"/>
    </location>
</feature>
<dbReference type="InterPro" id="IPR000219">
    <property type="entry name" value="DH_dom"/>
</dbReference>
<dbReference type="EMBL" id="KV427660">
    <property type="protein sequence ID" value="KZT01736.1"/>
    <property type="molecule type" value="Genomic_DNA"/>
</dbReference>
<feature type="compositionally biased region" description="Low complexity" evidence="1">
    <location>
        <begin position="489"/>
        <end position="501"/>
    </location>
</feature>
<feature type="domain" description="DH" evidence="2">
    <location>
        <begin position="558"/>
        <end position="781"/>
    </location>
</feature>
<name>A0A165BVN3_9APHY</name>